<gene>
    <name evidence="2" type="ORF">CDEST_03251</name>
</gene>
<name>A0AAX4I4C6_9PEZI</name>
<dbReference type="AlphaFoldDB" id="A0AAX4I4C6"/>
<protein>
    <submittedName>
        <fullName evidence="2">Uncharacterized protein</fullName>
    </submittedName>
</protein>
<accession>A0AAX4I4C6</accession>
<sequence>MVSQATAPNHHDLDVNVGGSLTGPETPSSTIGTSGEFDTVLVTVGALCIEDADASAAAILVLSVSDRDLSCPAESLAIGIHLLTREAHV</sequence>
<dbReference type="EMBL" id="CP137306">
    <property type="protein sequence ID" value="WQF78237.1"/>
    <property type="molecule type" value="Genomic_DNA"/>
</dbReference>
<dbReference type="Proteomes" id="UP001322277">
    <property type="component" value="Chromosome 2"/>
</dbReference>
<evidence type="ECO:0000313" key="2">
    <source>
        <dbReference type="EMBL" id="WQF78237.1"/>
    </source>
</evidence>
<proteinExistence type="predicted"/>
<dbReference type="RefSeq" id="XP_062775461.1">
    <property type="nucleotide sequence ID" value="XM_062919410.1"/>
</dbReference>
<organism evidence="2 3">
    <name type="scientific">Colletotrichum destructivum</name>
    <dbReference type="NCBI Taxonomy" id="34406"/>
    <lineage>
        <taxon>Eukaryota</taxon>
        <taxon>Fungi</taxon>
        <taxon>Dikarya</taxon>
        <taxon>Ascomycota</taxon>
        <taxon>Pezizomycotina</taxon>
        <taxon>Sordariomycetes</taxon>
        <taxon>Hypocreomycetidae</taxon>
        <taxon>Glomerellales</taxon>
        <taxon>Glomerellaceae</taxon>
        <taxon>Colletotrichum</taxon>
        <taxon>Colletotrichum destructivum species complex</taxon>
    </lineage>
</organism>
<evidence type="ECO:0000256" key="1">
    <source>
        <dbReference type="SAM" id="MobiDB-lite"/>
    </source>
</evidence>
<feature type="compositionally biased region" description="Polar residues" evidence="1">
    <location>
        <begin position="23"/>
        <end position="33"/>
    </location>
</feature>
<keyword evidence="3" id="KW-1185">Reference proteome</keyword>
<dbReference type="KEGG" id="cdet:87939754"/>
<evidence type="ECO:0000313" key="3">
    <source>
        <dbReference type="Proteomes" id="UP001322277"/>
    </source>
</evidence>
<dbReference type="GeneID" id="87939754"/>
<feature type="region of interest" description="Disordered" evidence="1">
    <location>
        <begin position="1"/>
        <end position="34"/>
    </location>
</feature>
<reference evidence="3" key="1">
    <citation type="journal article" date="2023" name="bioRxiv">
        <title>Complete genome of the Medicago anthracnose fungus, Colletotrichum destructivum, reveals a mini-chromosome-like region within a core chromosome.</title>
        <authorList>
            <person name="Lapalu N."/>
            <person name="Simon A."/>
            <person name="Lu A."/>
            <person name="Plaumann P.-L."/>
            <person name="Amselem J."/>
            <person name="Pigne S."/>
            <person name="Auger A."/>
            <person name="Koch C."/>
            <person name="Dallery J.-F."/>
            <person name="O'Connell R.J."/>
        </authorList>
    </citation>
    <scope>NUCLEOTIDE SEQUENCE [LARGE SCALE GENOMIC DNA]</scope>
    <source>
        <strain evidence="3">CBS 520.97</strain>
    </source>
</reference>